<dbReference type="Proteomes" id="UP000614460">
    <property type="component" value="Unassembled WGS sequence"/>
</dbReference>
<evidence type="ECO:0000313" key="2">
    <source>
        <dbReference type="EMBL" id="GGE28421.1"/>
    </source>
</evidence>
<reference evidence="2" key="1">
    <citation type="journal article" date="2014" name="Int. J. Syst. Evol. Microbiol.">
        <title>Complete genome sequence of Corynebacterium casei LMG S-19264T (=DSM 44701T), isolated from a smear-ripened cheese.</title>
        <authorList>
            <consortium name="US DOE Joint Genome Institute (JGI-PGF)"/>
            <person name="Walter F."/>
            <person name="Albersmeier A."/>
            <person name="Kalinowski J."/>
            <person name="Ruckert C."/>
        </authorList>
    </citation>
    <scope>NUCLEOTIDE SEQUENCE</scope>
    <source>
        <strain evidence="2">CGMCC 1.15966</strain>
    </source>
</reference>
<dbReference type="EMBL" id="BMKM01000008">
    <property type="protein sequence ID" value="GGE28421.1"/>
    <property type="molecule type" value="Genomic_DNA"/>
</dbReference>
<evidence type="ECO:0000313" key="3">
    <source>
        <dbReference type="Proteomes" id="UP000614460"/>
    </source>
</evidence>
<dbReference type="AlphaFoldDB" id="A0A8H9KWK2"/>
<proteinExistence type="predicted"/>
<gene>
    <name evidence="2" type="ORF">GCM10011516_27630</name>
</gene>
<organism evidence="2 3">
    <name type="scientific">Sphingobacterium cellulitidis</name>
    <dbReference type="NCBI Taxonomy" id="1768011"/>
    <lineage>
        <taxon>Bacteria</taxon>
        <taxon>Pseudomonadati</taxon>
        <taxon>Bacteroidota</taxon>
        <taxon>Sphingobacteriia</taxon>
        <taxon>Sphingobacteriales</taxon>
        <taxon>Sphingobacteriaceae</taxon>
        <taxon>Sphingobacterium</taxon>
    </lineage>
</organism>
<evidence type="ECO:0000259" key="1">
    <source>
        <dbReference type="Pfam" id="PF13788"/>
    </source>
</evidence>
<name>A0A8H9KWK2_9SPHI</name>
<comment type="caution">
    <text evidence="2">The sequence shown here is derived from an EMBL/GenBank/DDBJ whole genome shotgun (WGS) entry which is preliminary data.</text>
</comment>
<dbReference type="InterPro" id="IPR025438">
    <property type="entry name" value="DUF4180"/>
</dbReference>
<sequence>MKIISHFLNNQQVAEILADDYVWQTVEDGTQVMGDIYYQGYERLIIHEKNIHPKFFDLRTKLAGEILQKFSTYRVRLAIVGNFSKYDCNHLKEFIFESNKGKLVNFVDSVEIAKSKLST</sequence>
<accession>A0A8H9KWK2</accession>
<dbReference type="Pfam" id="PF13788">
    <property type="entry name" value="DUF4180"/>
    <property type="match status" value="1"/>
</dbReference>
<keyword evidence="3" id="KW-1185">Reference proteome</keyword>
<dbReference type="RefSeq" id="WP_094255794.1">
    <property type="nucleotide sequence ID" value="NZ_BMKM01000008.1"/>
</dbReference>
<feature type="domain" description="DUF4180" evidence="1">
    <location>
        <begin position="9"/>
        <end position="117"/>
    </location>
</feature>
<protein>
    <recommendedName>
        <fullName evidence="1">DUF4180 domain-containing protein</fullName>
    </recommendedName>
</protein>
<reference evidence="2" key="2">
    <citation type="submission" date="2020-09" db="EMBL/GenBank/DDBJ databases">
        <authorList>
            <person name="Sun Q."/>
            <person name="Zhou Y."/>
        </authorList>
    </citation>
    <scope>NUCLEOTIDE SEQUENCE</scope>
    <source>
        <strain evidence="2">CGMCC 1.15966</strain>
    </source>
</reference>